<dbReference type="SMART" id="SM00066">
    <property type="entry name" value="GAL4"/>
    <property type="match status" value="1"/>
</dbReference>
<dbReference type="InterPro" id="IPR052360">
    <property type="entry name" value="Transcr_Regulatory_Proteins"/>
</dbReference>
<dbReference type="CDD" id="cd00067">
    <property type="entry name" value="GAL4"/>
    <property type="match status" value="1"/>
</dbReference>
<dbReference type="PANTHER" id="PTHR36206:SF4">
    <property type="entry name" value="HYPOTHETICAL CONSERVED PROTEIN (EUROFUNG)-RELATED"/>
    <property type="match status" value="1"/>
</dbReference>
<organism evidence="8 9">
    <name type="scientific">Mollisia scopiformis</name>
    <name type="common">Conifer needle endophyte fungus</name>
    <name type="synonym">Phialocephala scopiformis</name>
    <dbReference type="NCBI Taxonomy" id="149040"/>
    <lineage>
        <taxon>Eukaryota</taxon>
        <taxon>Fungi</taxon>
        <taxon>Dikarya</taxon>
        <taxon>Ascomycota</taxon>
        <taxon>Pezizomycotina</taxon>
        <taxon>Leotiomycetes</taxon>
        <taxon>Helotiales</taxon>
        <taxon>Mollisiaceae</taxon>
        <taxon>Mollisia</taxon>
    </lineage>
</organism>
<keyword evidence="6" id="KW-0539">Nucleus</keyword>
<accession>A0A194XAW8</accession>
<protein>
    <recommendedName>
        <fullName evidence="7">Zn(2)-C6 fungal-type domain-containing protein</fullName>
    </recommendedName>
</protein>
<dbReference type="KEGG" id="psco:LY89DRAFT_584492"/>
<dbReference type="OrthoDB" id="3598904at2759"/>
<dbReference type="InterPro" id="IPR036864">
    <property type="entry name" value="Zn2-C6_fun-type_DNA-bd_sf"/>
</dbReference>
<dbReference type="GO" id="GO:0000981">
    <property type="term" value="F:DNA-binding transcription factor activity, RNA polymerase II-specific"/>
    <property type="evidence" value="ECO:0007669"/>
    <property type="project" value="InterPro"/>
</dbReference>
<reference evidence="8 9" key="1">
    <citation type="submission" date="2015-10" db="EMBL/GenBank/DDBJ databases">
        <title>Full genome of DAOMC 229536 Phialocephala scopiformis, a fungal endophyte of spruce producing the potent anti-insectan compound rugulosin.</title>
        <authorList>
            <consortium name="DOE Joint Genome Institute"/>
            <person name="Walker A.K."/>
            <person name="Frasz S.L."/>
            <person name="Seifert K.A."/>
            <person name="Miller J.D."/>
            <person name="Mondo S.J."/>
            <person name="Labutti K."/>
            <person name="Lipzen A."/>
            <person name="Dockter R."/>
            <person name="Kennedy M."/>
            <person name="Grigoriev I.V."/>
            <person name="Spatafora J.W."/>
        </authorList>
    </citation>
    <scope>NUCLEOTIDE SEQUENCE [LARGE SCALE GENOMIC DNA]</scope>
    <source>
        <strain evidence="8 9">CBS 120377</strain>
    </source>
</reference>
<dbReference type="AlphaFoldDB" id="A0A194XAW8"/>
<gene>
    <name evidence="8" type="ORF">LY89DRAFT_584492</name>
</gene>
<evidence type="ECO:0000259" key="7">
    <source>
        <dbReference type="PROSITE" id="PS50048"/>
    </source>
</evidence>
<dbReference type="InterPro" id="IPR001138">
    <property type="entry name" value="Zn2Cys6_DnaBD"/>
</dbReference>
<dbReference type="RefSeq" id="XP_018071665.1">
    <property type="nucleotide sequence ID" value="XM_018209264.1"/>
</dbReference>
<evidence type="ECO:0000256" key="5">
    <source>
        <dbReference type="ARBA" id="ARBA00023163"/>
    </source>
</evidence>
<dbReference type="PANTHER" id="PTHR36206">
    <property type="entry name" value="ASPERCRYPTIN BIOSYNTHESIS CLUSTER-SPECIFIC TRANSCRIPTION REGULATOR ATNN-RELATED"/>
    <property type="match status" value="1"/>
</dbReference>
<dbReference type="InterPro" id="IPR021858">
    <property type="entry name" value="Fun_TF"/>
</dbReference>
<proteinExistence type="predicted"/>
<evidence type="ECO:0000256" key="6">
    <source>
        <dbReference type="ARBA" id="ARBA00023242"/>
    </source>
</evidence>
<evidence type="ECO:0000313" key="9">
    <source>
        <dbReference type="Proteomes" id="UP000070700"/>
    </source>
</evidence>
<dbReference type="Gene3D" id="4.10.240.10">
    <property type="entry name" value="Zn(2)-C6 fungal-type DNA-binding domain"/>
    <property type="match status" value="1"/>
</dbReference>
<keyword evidence="2" id="KW-0862">Zinc</keyword>
<evidence type="ECO:0000256" key="4">
    <source>
        <dbReference type="ARBA" id="ARBA00023125"/>
    </source>
</evidence>
<keyword evidence="4" id="KW-0238">DNA-binding</keyword>
<keyword evidence="5" id="KW-0804">Transcription</keyword>
<dbReference type="PROSITE" id="PS00463">
    <property type="entry name" value="ZN2_CY6_FUNGAL_1"/>
    <property type="match status" value="1"/>
</dbReference>
<sequence length="475" mass="53934">MEHKKPNKARSRSGKVRSACRTCKVRRIKCDEGKPSCSKCIKSGRPCDGYGVQVTSLVQARESSLSSPDIHSYRSEKENRGFDYFRYKALSELIGFDTKSDFWSHVVLRFSEASPAVFRAVLSLSALHETTYCQGSETTMESMTFLRQYNKAIRQLCSRQTIQPVQFTLTCCILFICLENLRGNYDAALLHLEKGLEVLKHWHTQDVTSSEQEAREFITRAFQRLDMQATTFLDSRQPRFNISSLDQASTRITNKPLSFVDLHQARATLEALVSKLFYIITTKSHPQLHSWSAENTYLPARKSLLNGLRVEFLKWKTVFDTFSHQEGQNWQEDELRLSVLLALHHHTTALMLDIRYNTDVDGKYYGPPKDEEWTKINDICQSMISSLSTSKSSFSADMGLIAPLYFTAMQADNPRISQRAIDLLYQIKWKEGFWNAGTAARVAEKALRDQITGASGANSTGGIAELAKVYCVTCC</sequence>
<dbReference type="Proteomes" id="UP000070700">
    <property type="component" value="Unassembled WGS sequence"/>
</dbReference>
<dbReference type="InParanoid" id="A0A194XAW8"/>
<dbReference type="GeneID" id="28818990"/>
<keyword evidence="3" id="KW-0805">Transcription regulation</keyword>
<dbReference type="SUPFAM" id="SSF57701">
    <property type="entry name" value="Zn2/Cys6 DNA-binding domain"/>
    <property type="match status" value="1"/>
</dbReference>
<dbReference type="Pfam" id="PF11951">
    <property type="entry name" value="Fungal_trans_2"/>
    <property type="match status" value="1"/>
</dbReference>
<evidence type="ECO:0000313" key="8">
    <source>
        <dbReference type="EMBL" id="KUJ17310.1"/>
    </source>
</evidence>
<dbReference type="PROSITE" id="PS50048">
    <property type="entry name" value="ZN2_CY6_FUNGAL_2"/>
    <property type="match status" value="1"/>
</dbReference>
<evidence type="ECO:0000256" key="3">
    <source>
        <dbReference type="ARBA" id="ARBA00023015"/>
    </source>
</evidence>
<dbReference type="Pfam" id="PF00172">
    <property type="entry name" value="Zn_clus"/>
    <property type="match status" value="1"/>
</dbReference>
<dbReference type="GO" id="GO:0008270">
    <property type="term" value="F:zinc ion binding"/>
    <property type="evidence" value="ECO:0007669"/>
    <property type="project" value="InterPro"/>
</dbReference>
<dbReference type="EMBL" id="KQ947414">
    <property type="protein sequence ID" value="KUJ17310.1"/>
    <property type="molecule type" value="Genomic_DNA"/>
</dbReference>
<evidence type="ECO:0000256" key="1">
    <source>
        <dbReference type="ARBA" id="ARBA00022723"/>
    </source>
</evidence>
<keyword evidence="1" id="KW-0479">Metal-binding</keyword>
<name>A0A194XAW8_MOLSC</name>
<feature type="domain" description="Zn(2)-C6 fungal-type" evidence="7">
    <location>
        <begin position="19"/>
        <end position="47"/>
    </location>
</feature>
<evidence type="ECO:0000256" key="2">
    <source>
        <dbReference type="ARBA" id="ARBA00022833"/>
    </source>
</evidence>
<dbReference type="GO" id="GO:0003677">
    <property type="term" value="F:DNA binding"/>
    <property type="evidence" value="ECO:0007669"/>
    <property type="project" value="UniProtKB-KW"/>
</dbReference>
<keyword evidence="9" id="KW-1185">Reference proteome</keyword>